<dbReference type="EMBL" id="BGPR01000246">
    <property type="protein sequence ID" value="GBM07714.1"/>
    <property type="molecule type" value="Genomic_DNA"/>
</dbReference>
<evidence type="ECO:0000313" key="1">
    <source>
        <dbReference type="EMBL" id="GBM07714.1"/>
    </source>
</evidence>
<comment type="caution">
    <text evidence="1">The sequence shown here is derived from an EMBL/GenBank/DDBJ whole genome shotgun (WGS) entry which is preliminary data.</text>
</comment>
<accession>A0A4Y2CVG0</accession>
<evidence type="ECO:0000313" key="2">
    <source>
        <dbReference type="Proteomes" id="UP000499080"/>
    </source>
</evidence>
<keyword evidence="2" id="KW-1185">Reference proteome</keyword>
<dbReference type="Proteomes" id="UP000499080">
    <property type="component" value="Unassembled WGS sequence"/>
</dbReference>
<name>A0A4Y2CVG0_ARAVE</name>
<protein>
    <submittedName>
        <fullName evidence="1">Uncharacterized protein</fullName>
    </submittedName>
</protein>
<sequence>MTSTQTYMYANVIRSFESPAMNHGRTIRIPLDMVLLRHAKGIHVPAYEQLLLAAAFPSLFTFWIIPNWNQFHPYQKQREQMPCRLHCKMSIEGLLRDALVR</sequence>
<organism evidence="1 2">
    <name type="scientific">Araneus ventricosus</name>
    <name type="common">Orbweaver spider</name>
    <name type="synonym">Epeira ventricosa</name>
    <dbReference type="NCBI Taxonomy" id="182803"/>
    <lineage>
        <taxon>Eukaryota</taxon>
        <taxon>Metazoa</taxon>
        <taxon>Ecdysozoa</taxon>
        <taxon>Arthropoda</taxon>
        <taxon>Chelicerata</taxon>
        <taxon>Arachnida</taxon>
        <taxon>Araneae</taxon>
        <taxon>Araneomorphae</taxon>
        <taxon>Entelegynae</taxon>
        <taxon>Araneoidea</taxon>
        <taxon>Araneidae</taxon>
        <taxon>Araneus</taxon>
    </lineage>
</organism>
<proteinExistence type="predicted"/>
<reference evidence="1 2" key="1">
    <citation type="journal article" date="2019" name="Sci. Rep.">
        <title>Orb-weaving spider Araneus ventricosus genome elucidates the spidroin gene catalogue.</title>
        <authorList>
            <person name="Kono N."/>
            <person name="Nakamura H."/>
            <person name="Ohtoshi R."/>
            <person name="Moran D.A.P."/>
            <person name="Shinohara A."/>
            <person name="Yoshida Y."/>
            <person name="Fujiwara M."/>
            <person name="Mori M."/>
            <person name="Tomita M."/>
            <person name="Arakawa K."/>
        </authorList>
    </citation>
    <scope>NUCLEOTIDE SEQUENCE [LARGE SCALE GENOMIC DNA]</scope>
</reference>
<dbReference type="AlphaFoldDB" id="A0A4Y2CVG0"/>
<gene>
    <name evidence="1" type="ORF">AVEN_137595_1</name>
</gene>